<sequence>MLITFGGEEEMAYEKQDLEDRLVELRRQHQELLGETDQFNDTNLVNGTISATELRMNALDKEIKSVEKKLNKL</sequence>
<dbReference type="STRING" id="1265819.PGRAN_07998"/>
<comment type="caution">
    <text evidence="2">The sequence shown here is derived from an EMBL/GenBank/DDBJ whole genome shotgun (WGS) entry which is preliminary data.</text>
</comment>
<reference evidence="2 3" key="1">
    <citation type="journal article" date="2014" name="Int. J. Syst. Evol. Microbiol.">
        <title>Listeria floridensis sp. nov., Listeria aquatica sp. nov., Listeria cornellensis sp. nov., Listeria riparia sp. nov. and Listeria grandensis sp. nov., from agricultural and natural environments.</title>
        <authorList>
            <person name="den Bakker H.C."/>
            <person name="Warchocki S."/>
            <person name="Wright E.M."/>
            <person name="Allred A.F."/>
            <person name="Ahlstrom C."/>
            <person name="Manuel C.S."/>
            <person name="Stasiewicz M.J."/>
            <person name="Burrell A."/>
            <person name="Roof S."/>
            <person name="Strawn L."/>
            <person name="Fortes E.D."/>
            <person name="Nightingale K.K."/>
            <person name="Kephart D."/>
            <person name="Wiedmann M."/>
        </authorList>
    </citation>
    <scope>NUCLEOTIDE SEQUENCE [LARGE SCALE GENOMIC DNA]</scope>
    <source>
        <strain evidence="3">FSL F6-971</strain>
    </source>
</reference>
<name>W7BK63_9LIST</name>
<protein>
    <submittedName>
        <fullName evidence="2">Uncharacterized protein</fullName>
    </submittedName>
</protein>
<feature type="coiled-coil region" evidence="1">
    <location>
        <begin position="8"/>
        <end position="69"/>
    </location>
</feature>
<dbReference type="PATRIC" id="fig|1265819.5.peg.1600"/>
<dbReference type="EMBL" id="AODD01000009">
    <property type="protein sequence ID" value="EUJ23586.1"/>
    <property type="molecule type" value="Genomic_DNA"/>
</dbReference>
<dbReference type="NCBIfam" id="NF041889">
    <property type="entry name" value="Lmo0654_fam"/>
    <property type="match status" value="1"/>
</dbReference>
<accession>W7BK63</accession>
<evidence type="ECO:0000313" key="2">
    <source>
        <dbReference type="EMBL" id="EUJ23586.1"/>
    </source>
</evidence>
<organism evidence="2 3">
    <name type="scientific">Listeria grandensis FSL F6-0971</name>
    <dbReference type="NCBI Taxonomy" id="1265819"/>
    <lineage>
        <taxon>Bacteria</taxon>
        <taxon>Bacillati</taxon>
        <taxon>Bacillota</taxon>
        <taxon>Bacilli</taxon>
        <taxon>Bacillales</taxon>
        <taxon>Listeriaceae</taxon>
        <taxon>Listeria</taxon>
    </lineage>
</organism>
<proteinExistence type="predicted"/>
<dbReference type="AlphaFoldDB" id="W7BK63"/>
<keyword evidence="3" id="KW-1185">Reference proteome</keyword>
<evidence type="ECO:0000256" key="1">
    <source>
        <dbReference type="SAM" id="Coils"/>
    </source>
</evidence>
<gene>
    <name evidence="2" type="ORF">PGRAN_07998</name>
</gene>
<keyword evidence="1" id="KW-0175">Coiled coil</keyword>
<evidence type="ECO:0000313" key="3">
    <source>
        <dbReference type="Proteomes" id="UP000019253"/>
    </source>
</evidence>
<dbReference type="Proteomes" id="UP000019253">
    <property type="component" value="Unassembled WGS sequence"/>
</dbReference>